<keyword evidence="10 14" id="KW-0093">Biotin biosynthesis</keyword>
<evidence type="ECO:0000256" key="10">
    <source>
        <dbReference type="ARBA" id="ARBA00022756"/>
    </source>
</evidence>
<gene>
    <name evidence="14 17" type="primary">bioB</name>
    <name evidence="17" type="ORF">M099_4117</name>
</gene>
<evidence type="ECO:0000256" key="14">
    <source>
        <dbReference type="HAMAP-Rule" id="MF_01694"/>
    </source>
</evidence>
<evidence type="ECO:0000313" key="17">
    <source>
        <dbReference type="EMBL" id="KDS45119.1"/>
    </source>
</evidence>
<feature type="binding site" evidence="14 15">
    <location>
        <position position="66"/>
    </location>
    <ligand>
        <name>[4Fe-4S] cluster</name>
        <dbReference type="ChEBI" id="CHEBI:49883"/>
        <note>4Fe-4S-S-AdoMet</note>
    </ligand>
</feature>
<dbReference type="SMART" id="SM00876">
    <property type="entry name" value="BATS"/>
    <property type="match status" value="1"/>
</dbReference>
<protein>
    <recommendedName>
        <fullName evidence="4 14">Biotin synthase</fullName>
        <ecNumber evidence="4 14">2.8.1.6</ecNumber>
    </recommendedName>
</protein>
<keyword evidence="5 14" id="KW-0004">4Fe-4S</keyword>
<evidence type="ECO:0000256" key="12">
    <source>
        <dbReference type="ARBA" id="ARBA00023014"/>
    </source>
</evidence>
<dbReference type="InterPro" id="IPR010722">
    <property type="entry name" value="BATS_dom"/>
</dbReference>
<comment type="subunit">
    <text evidence="3 14">Homodimer.</text>
</comment>
<evidence type="ECO:0000256" key="9">
    <source>
        <dbReference type="ARBA" id="ARBA00022723"/>
    </source>
</evidence>
<dbReference type="Pfam" id="PF04055">
    <property type="entry name" value="Radical_SAM"/>
    <property type="match status" value="1"/>
</dbReference>
<dbReference type="NCBIfam" id="TIGR00433">
    <property type="entry name" value="bioB"/>
    <property type="match status" value="1"/>
</dbReference>
<dbReference type="Pfam" id="PF06968">
    <property type="entry name" value="BATS"/>
    <property type="match status" value="1"/>
</dbReference>
<dbReference type="EMBL" id="JNHM01000148">
    <property type="protein sequence ID" value="KDS45119.1"/>
    <property type="molecule type" value="Genomic_DNA"/>
</dbReference>
<dbReference type="SFLD" id="SFLDS00029">
    <property type="entry name" value="Radical_SAM"/>
    <property type="match status" value="1"/>
</dbReference>
<dbReference type="UniPathway" id="UPA00078">
    <property type="reaction ID" value="UER00162"/>
</dbReference>
<feature type="binding site" evidence="14 15">
    <location>
        <position position="198"/>
    </location>
    <ligand>
        <name>[2Fe-2S] cluster</name>
        <dbReference type="ChEBI" id="CHEBI:190135"/>
    </ligand>
</feature>
<comment type="cofactor">
    <cofactor evidence="14">
        <name>[2Fe-2S] cluster</name>
        <dbReference type="ChEBI" id="CHEBI:190135"/>
    </cofactor>
    <text evidence="14">Binds 1 [2Fe-2S] cluster. The cluster is coordinated with 3 cysteines and 1 arginine.</text>
</comment>
<dbReference type="PANTHER" id="PTHR22976">
    <property type="entry name" value="BIOTIN SYNTHASE"/>
    <property type="match status" value="1"/>
</dbReference>
<dbReference type="SFLD" id="SFLDG01278">
    <property type="entry name" value="biotin_synthase_like"/>
    <property type="match status" value="1"/>
</dbReference>
<keyword evidence="8 14" id="KW-0001">2Fe-2S</keyword>
<dbReference type="SMART" id="SM00729">
    <property type="entry name" value="Elp3"/>
    <property type="match status" value="1"/>
</dbReference>
<evidence type="ECO:0000256" key="5">
    <source>
        <dbReference type="ARBA" id="ARBA00022485"/>
    </source>
</evidence>
<dbReference type="GO" id="GO:0051537">
    <property type="term" value="F:2 iron, 2 sulfur cluster binding"/>
    <property type="evidence" value="ECO:0007669"/>
    <property type="project" value="UniProtKB-KW"/>
</dbReference>
<comment type="function">
    <text evidence="14">Catalyzes the conversion of dethiobiotin (DTB) to biotin by the insertion of a sulfur atom into dethiobiotin via a radical-based mechanism.</text>
</comment>
<dbReference type="InterPro" id="IPR024177">
    <property type="entry name" value="Biotin_synthase"/>
</dbReference>
<evidence type="ECO:0000313" key="18">
    <source>
        <dbReference type="Proteomes" id="UP000027661"/>
    </source>
</evidence>
<dbReference type="GO" id="GO:0005506">
    <property type="term" value="F:iron ion binding"/>
    <property type="evidence" value="ECO:0007669"/>
    <property type="project" value="UniProtKB-UniRule"/>
</dbReference>
<dbReference type="GO" id="GO:0051539">
    <property type="term" value="F:4 iron, 4 sulfur cluster binding"/>
    <property type="evidence" value="ECO:0007669"/>
    <property type="project" value="UniProtKB-KW"/>
</dbReference>
<feature type="binding site" evidence="14 15">
    <location>
        <position position="138"/>
    </location>
    <ligand>
        <name>[2Fe-2S] cluster</name>
        <dbReference type="ChEBI" id="CHEBI:190135"/>
    </ligand>
</feature>
<evidence type="ECO:0000256" key="3">
    <source>
        <dbReference type="ARBA" id="ARBA00011738"/>
    </source>
</evidence>
<feature type="binding site" evidence="14 15">
    <location>
        <position position="268"/>
    </location>
    <ligand>
        <name>[2Fe-2S] cluster</name>
        <dbReference type="ChEBI" id="CHEBI:190135"/>
    </ligand>
</feature>
<dbReference type="AlphaFoldDB" id="A0A069S508"/>
<evidence type="ECO:0000256" key="7">
    <source>
        <dbReference type="ARBA" id="ARBA00022691"/>
    </source>
</evidence>
<evidence type="ECO:0000256" key="4">
    <source>
        <dbReference type="ARBA" id="ARBA00012236"/>
    </source>
</evidence>
<dbReference type="SUPFAM" id="SSF102114">
    <property type="entry name" value="Radical SAM enzymes"/>
    <property type="match status" value="1"/>
</dbReference>
<dbReference type="PANTHER" id="PTHR22976:SF2">
    <property type="entry name" value="BIOTIN SYNTHASE, MITOCHONDRIAL"/>
    <property type="match status" value="1"/>
</dbReference>
<dbReference type="FunFam" id="3.20.20.70:FF:000026">
    <property type="entry name" value="Biotin synthase"/>
    <property type="match status" value="1"/>
</dbReference>
<feature type="binding site" evidence="14 15">
    <location>
        <position position="69"/>
    </location>
    <ligand>
        <name>[4Fe-4S] cluster</name>
        <dbReference type="ChEBI" id="CHEBI:49883"/>
        <note>4Fe-4S-S-AdoMet</note>
    </ligand>
</feature>
<comment type="cofactor">
    <cofactor evidence="14 15">
        <name>[4Fe-4S] cluster</name>
        <dbReference type="ChEBI" id="CHEBI:49883"/>
    </cofactor>
    <text evidence="14 15">Binds 1 [4Fe-4S] cluster. The cluster is coordinated with 3 cysteines and an exchangeable S-adenosyl-L-methionine.</text>
</comment>
<dbReference type="InterPro" id="IPR013785">
    <property type="entry name" value="Aldolase_TIM"/>
</dbReference>
<comment type="cofactor">
    <cofactor evidence="15">
        <name>[2Fe-2S] cluster</name>
        <dbReference type="ChEBI" id="CHEBI:190135"/>
    </cofactor>
    <text evidence="15">Binds 1 [2Fe-2S] cluster. The cluster is coordinated with 3 cysteines and 1 arginine.</text>
</comment>
<feature type="domain" description="Radical SAM core" evidence="16">
    <location>
        <begin position="44"/>
        <end position="273"/>
    </location>
</feature>
<organism evidence="17 18">
    <name type="scientific">Phocaeicola vulgatus str. 3975 RP4</name>
    <dbReference type="NCBI Taxonomy" id="1339352"/>
    <lineage>
        <taxon>Bacteria</taxon>
        <taxon>Pseudomonadati</taxon>
        <taxon>Bacteroidota</taxon>
        <taxon>Bacteroidia</taxon>
        <taxon>Bacteroidales</taxon>
        <taxon>Bacteroidaceae</taxon>
        <taxon>Phocaeicola</taxon>
    </lineage>
</organism>
<keyword evidence="6 14" id="KW-0808">Transferase</keyword>
<evidence type="ECO:0000256" key="13">
    <source>
        <dbReference type="ARBA" id="ARBA00051157"/>
    </source>
</evidence>
<dbReference type="GO" id="GO:0004076">
    <property type="term" value="F:biotin synthase activity"/>
    <property type="evidence" value="ECO:0007669"/>
    <property type="project" value="UniProtKB-UniRule"/>
</dbReference>
<accession>A0A069S508</accession>
<dbReference type="RefSeq" id="WP_016270363.1">
    <property type="nucleotide sequence ID" value="NZ_JNHM01000148.1"/>
</dbReference>
<comment type="catalytic activity">
    <reaction evidence="13 14">
        <text>(4R,5S)-dethiobiotin + (sulfur carrier)-SH + 2 reduced [2Fe-2S]-[ferredoxin] + 2 S-adenosyl-L-methionine = (sulfur carrier)-H + biotin + 2 5'-deoxyadenosine + 2 L-methionine + 2 oxidized [2Fe-2S]-[ferredoxin]</text>
        <dbReference type="Rhea" id="RHEA:22060"/>
        <dbReference type="Rhea" id="RHEA-COMP:10000"/>
        <dbReference type="Rhea" id="RHEA-COMP:10001"/>
        <dbReference type="Rhea" id="RHEA-COMP:14737"/>
        <dbReference type="Rhea" id="RHEA-COMP:14739"/>
        <dbReference type="ChEBI" id="CHEBI:17319"/>
        <dbReference type="ChEBI" id="CHEBI:29917"/>
        <dbReference type="ChEBI" id="CHEBI:33737"/>
        <dbReference type="ChEBI" id="CHEBI:33738"/>
        <dbReference type="ChEBI" id="CHEBI:57586"/>
        <dbReference type="ChEBI" id="CHEBI:57844"/>
        <dbReference type="ChEBI" id="CHEBI:59789"/>
        <dbReference type="ChEBI" id="CHEBI:64428"/>
        <dbReference type="ChEBI" id="CHEBI:149473"/>
        <dbReference type="EC" id="2.8.1.6"/>
    </reaction>
</comment>
<dbReference type="CDD" id="cd01335">
    <property type="entry name" value="Radical_SAM"/>
    <property type="match status" value="1"/>
</dbReference>
<evidence type="ECO:0000259" key="16">
    <source>
        <dbReference type="PROSITE" id="PS51918"/>
    </source>
</evidence>
<dbReference type="PATRIC" id="fig|1339352.3.peg.3863"/>
<dbReference type="EC" id="2.8.1.6" evidence="4 14"/>
<proteinExistence type="inferred from homology"/>
<name>A0A069S508_PHOVU</name>
<dbReference type="HAMAP" id="MF_01694">
    <property type="entry name" value="BioB"/>
    <property type="match status" value="1"/>
</dbReference>
<evidence type="ECO:0000256" key="15">
    <source>
        <dbReference type="PIRSR" id="PIRSR001619-1"/>
    </source>
</evidence>
<reference evidence="17 18" key="1">
    <citation type="submission" date="2014-04" db="EMBL/GenBank/DDBJ databases">
        <authorList>
            <person name="Sears C."/>
            <person name="Carroll K."/>
            <person name="Sack B.R."/>
            <person name="Qadri F."/>
            <person name="Myers L.L."/>
            <person name="Chung G.-T."/>
            <person name="Escheverria P."/>
            <person name="Fraser C.M."/>
            <person name="Sadzewicz L."/>
            <person name="Shefchek K.A."/>
            <person name="Tallon L."/>
            <person name="Das S.P."/>
            <person name="Daugherty S."/>
            <person name="Mongodin E.F."/>
        </authorList>
    </citation>
    <scope>NUCLEOTIDE SEQUENCE [LARGE SCALE GENOMIC DNA]</scope>
    <source>
        <strain evidence="17 18">3975 RP4</strain>
    </source>
</reference>
<dbReference type="Proteomes" id="UP000027661">
    <property type="component" value="Unassembled WGS sequence"/>
</dbReference>
<dbReference type="InterPro" id="IPR058240">
    <property type="entry name" value="rSAM_sf"/>
</dbReference>
<evidence type="ECO:0000256" key="1">
    <source>
        <dbReference type="ARBA" id="ARBA00004942"/>
    </source>
</evidence>
<sequence length="319" mass="35542">MMLNAIRNKVLGGEKITVEEARWLSCQAEKQDLYDAAHEITRVLASRKFDMCSIINAKSGKCPENCKWCAQSAHYKTKADVYDLVGKEECLRHALYNEAQGVSRFSLVTSGRKPGSRNMDRLCETTEYMRAHSHIQLCASLGLLDEAELERLFKAGITRYHCNLETAPSYFSSLCSTHTQEQKIETLQAARRVGMDVCSGGIIGMGETMEQRIEFAFTLRELEVQSIPINLLQPIPGTPLEKMDRLAEAEILTTIALFRFINPTAFLRFAGGRSQMSVEAVKKALYIGINSAIVGDLLTTLGSKVSEDKILIEEAGYSL</sequence>
<keyword evidence="11 14" id="KW-0408">Iron</keyword>
<evidence type="ECO:0000256" key="2">
    <source>
        <dbReference type="ARBA" id="ARBA00010765"/>
    </source>
</evidence>
<dbReference type="PROSITE" id="PS51918">
    <property type="entry name" value="RADICAL_SAM"/>
    <property type="match status" value="1"/>
</dbReference>
<keyword evidence="12 14" id="KW-0411">Iron-sulfur</keyword>
<evidence type="ECO:0000256" key="8">
    <source>
        <dbReference type="ARBA" id="ARBA00022714"/>
    </source>
</evidence>
<dbReference type="InterPro" id="IPR006638">
    <property type="entry name" value="Elp3/MiaA/NifB-like_rSAM"/>
</dbReference>
<dbReference type="PIRSF" id="PIRSF001619">
    <property type="entry name" value="Biotin_synth"/>
    <property type="match status" value="1"/>
</dbReference>
<comment type="similarity">
    <text evidence="2 14">Belongs to the radical SAM superfamily. Biotin synthase family.</text>
</comment>
<evidence type="ECO:0000256" key="11">
    <source>
        <dbReference type="ARBA" id="ARBA00023004"/>
    </source>
</evidence>
<dbReference type="SFLD" id="SFLDG01060">
    <property type="entry name" value="BATS_domain_containing"/>
    <property type="match status" value="1"/>
</dbReference>
<comment type="pathway">
    <text evidence="1 14">Cofactor biosynthesis; biotin biosynthesis; biotin from 7,8-diaminononanoate: step 2/2.</text>
</comment>
<evidence type="ECO:0000256" key="6">
    <source>
        <dbReference type="ARBA" id="ARBA00022679"/>
    </source>
</evidence>
<dbReference type="Gene3D" id="3.20.20.70">
    <property type="entry name" value="Aldolase class I"/>
    <property type="match status" value="1"/>
</dbReference>
<dbReference type="InterPro" id="IPR007197">
    <property type="entry name" value="rSAM"/>
</dbReference>
<dbReference type="InterPro" id="IPR002684">
    <property type="entry name" value="Biotin_synth/BioAB"/>
</dbReference>
<keyword evidence="9 14" id="KW-0479">Metal-binding</keyword>
<comment type="caution">
    <text evidence="17">The sequence shown here is derived from an EMBL/GenBank/DDBJ whole genome shotgun (WGS) entry which is preliminary data.</text>
</comment>
<keyword evidence="7 14" id="KW-0949">S-adenosyl-L-methionine</keyword>
<feature type="binding site" evidence="14 15">
    <location>
        <position position="62"/>
    </location>
    <ligand>
        <name>[4Fe-4S] cluster</name>
        <dbReference type="ChEBI" id="CHEBI:49883"/>
        <note>4Fe-4S-S-AdoMet</note>
    </ligand>
</feature>
<dbReference type="GO" id="GO:0009102">
    <property type="term" value="P:biotin biosynthetic process"/>
    <property type="evidence" value="ECO:0007669"/>
    <property type="project" value="UniProtKB-UniRule"/>
</dbReference>
<feature type="binding site" evidence="14 15">
    <location>
        <position position="106"/>
    </location>
    <ligand>
        <name>[2Fe-2S] cluster</name>
        <dbReference type="ChEBI" id="CHEBI:190135"/>
    </ligand>
</feature>